<gene>
    <name evidence="1" type="ORF">Vadar_010399</name>
</gene>
<proteinExistence type="predicted"/>
<evidence type="ECO:0000313" key="2">
    <source>
        <dbReference type="Proteomes" id="UP000828048"/>
    </source>
</evidence>
<dbReference type="EMBL" id="CM037159">
    <property type="protein sequence ID" value="KAH7865727.1"/>
    <property type="molecule type" value="Genomic_DNA"/>
</dbReference>
<protein>
    <submittedName>
        <fullName evidence="1">Uncharacterized protein</fullName>
    </submittedName>
</protein>
<keyword evidence="2" id="KW-1185">Reference proteome</keyword>
<sequence length="367" mass="40939">MDTITCPNCYNQFPATPHSATYSCKFCKAKISVEKSETVPKGPLQFRWTTKMYGSNSLRSTPDREPKSTKCSTSRHQPKKAVLCGVSYTNKKYKLKGTVNNVTRMKFLLVDHFGFPENAIRVLTEEQSDPSFIPTKKNIQKALSWLVEDCKSGDSLVFYFSGHGLRQPDFSNDEIDGYDETICPSDFMTAGVIFDNDINTTIVKPLKKGVKLHAIVDACHTGTILNLEHVYNHKENRWYNNKPPSSAIKGTNGGLAISLSACIDDQMAADTSAFTGKEMTGVLTFLLVQTITEIPHITYGDLLDRINENIALANKKGCLNALQVSIIISNFLTEIHGCNQKGHSSTQFECQLSSSKKFDVYKEEFKL</sequence>
<comment type="caution">
    <text evidence="1">The sequence shown here is derived from an EMBL/GenBank/DDBJ whole genome shotgun (WGS) entry which is preliminary data.</text>
</comment>
<organism evidence="1 2">
    <name type="scientific">Vaccinium darrowii</name>
    <dbReference type="NCBI Taxonomy" id="229202"/>
    <lineage>
        <taxon>Eukaryota</taxon>
        <taxon>Viridiplantae</taxon>
        <taxon>Streptophyta</taxon>
        <taxon>Embryophyta</taxon>
        <taxon>Tracheophyta</taxon>
        <taxon>Spermatophyta</taxon>
        <taxon>Magnoliopsida</taxon>
        <taxon>eudicotyledons</taxon>
        <taxon>Gunneridae</taxon>
        <taxon>Pentapetalae</taxon>
        <taxon>asterids</taxon>
        <taxon>Ericales</taxon>
        <taxon>Ericaceae</taxon>
        <taxon>Vaccinioideae</taxon>
        <taxon>Vaccinieae</taxon>
        <taxon>Vaccinium</taxon>
    </lineage>
</organism>
<evidence type="ECO:0000313" key="1">
    <source>
        <dbReference type="EMBL" id="KAH7865727.1"/>
    </source>
</evidence>
<name>A0ACB7ZI69_9ERIC</name>
<reference evidence="1 2" key="1">
    <citation type="journal article" date="2021" name="Hortic Res">
        <title>High-quality reference genome and annotation aids understanding of berry development for evergreen blueberry (Vaccinium darrowii).</title>
        <authorList>
            <person name="Yu J."/>
            <person name="Hulse-Kemp A.M."/>
            <person name="Babiker E."/>
            <person name="Staton M."/>
        </authorList>
    </citation>
    <scope>NUCLEOTIDE SEQUENCE [LARGE SCALE GENOMIC DNA]</scope>
    <source>
        <strain evidence="2">cv. NJ 8807/NJ 8810</strain>
        <tissue evidence="1">Young leaf</tissue>
    </source>
</reference>
<dbReference type="Proteomes" id="UP000828048">
    <property type="component" value="Chromosome 9"/>
</dbReference>
<accession>A0ACB7ZI69</accession>